<dbReference type="InterPro" id="IPR012001">
    <property type="entry name" value="Thiamin_PyroP_enz_TPP-bd_dom"/>
</dbReference>
<protein>
    <submittedName>
        <fullName evidence="8">Acetolactate synthase-1/2/3 large subunit</fullName>
    </submittedName>
</protein>
<dbReference type="GO" id="GO:0003984">
    <property type="term" value="F:acetolactate synthase activity"/>
    <property type="evidence" value="ECO:0007669"/>
    <property type="project" value="TreeGrafter"/>
</dbReference>
<dbReference type="SUPFAM" id="SSF52467">
    <property type="entry name" value="DHS-like NAD/FAD-binding domain"/>
    <property type="match status" value="1"/>
</dbReference>
<dbReference type="Proteomes" id="UP000199409">
    <property type="component" value="Unassembled WGS sequence"/>
</dbReference>
<dbReference type="GO" id="GO:0005948">
    <property type="term" value="C:acetolactate synthase complex"/>
    <property type="evidence" value="ECO:0007669"/>
    <property type="project" value="TreeGrafter"/>
</dbReference>
<keyword evidence="3 4" id="KW-0786">Thiamine pyrophosphate</keyword>
<proteinExistence type="inferred from homology"/>
<dbReference type="AlphaFoldDB" id="A0A1H3YKW9"/>
<feature type="domain" description="Thiamine pyrophosphate enzyme central" evidence="5">
    <location>
        <begin position="218"/>
        <end position="352"/>
    </location>
</feature>
<dbReference type="InterPro" id="IPR045229">
    <property type="entry name" value="TPP_enz"/>
</dbReference>
<comment type="cofactor">
    <cofactor evidence="1">
        <name>thiamine diphosphate</name>
        <dbReference type="ChEBI" id="CHEBI:58937"/>
    </cofactor>
</comment>
<dbReference type="RefSeq" id="WP_092345851.1">
    <property type="nucleotide sequence ID" value="NZ_FNQN01000003.1"/>
</dbReference>
<evidence type="ECO:0000256" key="1">
    <source>
        <dbReference type="ARBA" id="ARBA00001964"/>
    </source>
</evidence>
<dbReference type="Gene3D" id="3.40.50.1220">
    <property type="entry name" value="TPP-binding domain"/>
    <property type="match status" value="1"/>
</dbReference>
<evidence type="ECO:0000259" key="7">
    <source>
        <dbReference type="Pfam" id="PF02776"/>
    </source>
</evidence>
<keyword evidence="9" id="KW-1185">Reference proteome</keyword>
<dbReference type="OrthoDB" id="2254214at2"/>
<dbReference type="InterPro" id="IPR000399">
    <property type="entry name" value="TPP-bd_CS"/>
</dbReference>
<feature type="domain" description="Thiamine pyrophosphate enzyme TPP-binding" evidence="6">
    <location>
        <begin position="414"/>
        <end position="561"/>
    </location>
</feature>
<dbReference type="PANTHER" id="PTHR18968:SF13">
    <property type="entry name" value="ACETOLACTATE SYNTHASE CATALYTIC SUBUNIT, MITOCHONDRIAL"/>
    <property type="match status" value="1"/>
</dbReference>
<dbReference type="GO" id="GO:0050660">
    <property type="term" value="F:flavin adenine dinucleotide binding"/>
    <property type="evidence" value="ECO:0007669"/>
    <property type="project" value="TreeGrafter"/>
</dbReference>
<dbReference type="GO" id="GO:0009099">
    <property type="term" value="P:L-valine biosynthetic process"/>
    <property type="evidence" value="ECO:0007669"/>
    <property type="project" value="TreeGrafter"/>
</dbReference>
<dbReference type="Gene3D" id="3.40.50.970">
    <property type="match status" value="2"/>
</dbReference>
<dbReference type="FunFam" id="3.40.50.970:FF:000007">
    <property type="entry name" value="Acetolactate synthase"/>
    <property type="match status" value="1"/>
</dbReference>
<comment type="similarity">
    <text evidence="2 4">Belongs to the TPP enzyme family.</text>
</comment>
<dbReference type="InterPro" id="IPR029035">
    <property type="entry name" value="DHS-like_NAD/FAD-binding_dom"/>
</dbReference>
<dbReference type="EMBL" id="FNQN01000003">
    <property type="protein sequence ID" value="SEA11618.1"/>
    <property type="molecule type" value="Genomic_DNA"/>
</dbReference>
<dbReference type="PANTHER" id="PTHR18968">
    <property type="entry name" value="THIAMINE PYROPHOSPHATE ENZYMES"/>
    <property type="match status" value="1"/>
</dbReference>
<dbReference type="InterPro" id="IPR012000">
    <property type="entry name" value="Thiamin_PyroP_enz_cen_dom"/>
</dbReference>
<dbReference type="CDD" id="cd07035">
    <property type="entry name" value="TPP_PYR_POX_like"/>
    <property type="match status" value="1"/>
</dbReference>
<dbReference type="GO" id="GO:0009097">
    <property type="term" value="P:isoleucine biosynthetic process"/>
    <property type="evidence" value="ECO:0007669"/>
    <property type="project" value="TreeGrafter"/>
</dbReference>
<evidence type="ECO:0000259" key="5">
    <source>
        <dbReference type="Pfam" id="PF00205"/>
    </source>
</evidence>
<dbReference type="PROSITE" id="PS00187">
    <property type="entry name" value="TPP_ENZYMES"/>
    <property type="match status" value="1"/>
</dbReference>
<name>A0A1H3YKW9_9BACT</name>
<gene>
    <name evidence="8" type="ORF">SAMN05660420_01264</name>
</gene>
<dbReference type="Pfam" id="PF00205">
    <property type="entry name" value="TPP_enzyme_M"/>
    <property type="match status" value="1"/>
</dbReference>
<feature type="domain" description="Thiamine pyrophosphate enzyme N-terminal TPP-binding" evidence="7">
    <location>
        <begin position="17"/>
        <end position="130"/>
    </location>
</feature>
<dbReference type="Pfam" id="PF02776">
    <property type="entry name" value="TPP_enzyme_N"/>
    <property type="match status" value="1"/>
</dbReference>
<dbReference type="InterPro" id="IPR011766">
    <property type="entry name" value="TPP_enzyme_TPP-bd"/>
</dbReference>
<evidence type="ECO:0000313" key="9">
    <source>
        <dbReference type="Proteomes" id="UP000199409"/>
    </source>
</evidence>
<dbReference type="GO" id="GO:0000287">
    <property type="term" value="F:magnesium ion binding"/>
    <property type="evidence" value="ECO:0007669"/>
    <property type="project" value="InterPro"/>
</dbReference>
<evidence type="ECO:0000256" key="3">
    <source>
        <dbReference type="ARBA" id="ARBA00023052"/>
    </source>
</evidence>
<dbReference type="InterPro" id="IPR029061">
    <property type="entry name" value="THDP-binding"/>
</dbReference>
<dbReference type="SUPFAM" id="SSF52518">
    <property type="entry name" value="Thiamin diphosphate-binding fold (THDP-binding)"/>
    <property type="match status" value="2"/>
</dbReference>
<reference evidence="8 9" key="1">
    <citation type="submission" date="2016-10" db="EMBL/GenBank/DDBJ databases">
        <authorList>
            <person name="de Groot N.N."/>
        </authorList>
    </citation>
    <scope>NUCLEOTIDE SEQUENCE [LARGE SCALE GENOMIC DNA]</scope>
    <source>
        <strain evidence="8 9">DSM 7343</strain>
    </source>
</reference>
<sequence length="592" mass="64187">MSQINDSRRLYLDQKNDLADLVIELLEELQIDVVFGIPGGSIEPLFDAMARSSRRGGLRPVVARHETGAAFMAEGYHRETGKIGVCCSTTGPGATNLITGVSSAYVAQIPLLVITAQTALPLFGKLTLQESSCSSINTVEMFRCCTRYSSLISHRGQLEEKFIAAFTAMKGTPSGPVHLSIPTDILTAPRRMGSRRSLLKLETITQRPKTLDPEALSALLTEVKQAQQMVLLLGDGCGHGIQDIMTFAEKNNVRIVTGPAGKRWIDHCHPLYYGVVGYAGHASADEVLEDPGNDLVLAVGTRLGEMIFSGRRDDIQLNKKLIHIDNNPEHFSQSLLARLHVCGAVDKIFSALNQQLPDQRQDESCYTPSVRGENPNIVVDDCAAYVSSSTPIKPQRLMRELSLKVLADYRIFIDAGNSWAWATHYLHLSSSNRCHIEMGFGAMTWAIGNSVGSAVGAPGTPTLCITGDGSYLMSGQELTVAVAEKLPLVFVILNDSNLGMVMHGQRLGGGEPIAFELPPVDFAQVARSMGAEAETVRTIDELEALDFIAMGKRSGPTVVDVYIDPQEVPPMGARMKTLGRAEQNKVNVVETA</sequence>
<accession>A0A1H3YKW9</accession>
<evidence type="ECO:0000256" key="2">
    <source>
        <dbReference type="ARBA" id="ARBA00007812"/>
    </source>
</evidence>
<dbReference type="Pfam" id="PF02775">
    <property type="entry name" value="TPP_enzyme_C"/>
    <property type="match status" value="1"/>
</dbReference>
<evidence type="ECO:0000256" key="4">
    <source>
        <dbReference type="RuleBase" id="RU362132"/>
    </source>
</evidence>
<dbReference type="CDD" id="cd00568">
    <property type="entry name" value="TPP_enzymes"/>
    <property type="match status" value="1"/>
</dbReference>
<organism evidence="8 9">
    <name type="scientific">Desulfuromusa kysingii</name>
    <dbReference type="NCBI Taxonomy" id="37625"/>
    <lineage>
        <taxon>Bacteria</taxon>
        <taxon>Pseudomonadati</taxon>
        <taxon>Thermodesulfobacteriota</taxon>
        <taxon>Desulfuromonadia</taxon>
        <taxon>Desulfuromonadales</taxon>
        <taxon>Geopsychrobacteraceae</taxon>
        <taxon>Desulfuromusa</taxon>
    </lineage>
</organism>
<dbReference type="STRING" id="37625.SAMN05660420_01264"/>
<dbReference type="GO" id="GO:0030976">
    <property type="term" value="F:thiamine pyrophosphate binding"/>
    <property type="evidence" value="ECO:0007669"/>
    <property type="project" value="InterPro"/>
</dbReference>
<evidence type="ECO:0000259" key="6">
    <source>
        <dbReference type="Pfam" id="PF02775"/>
    </source>
</evidence>
<evidence type="ECO:0000313" key="8">
    <source>
        <dbReference type="EMBL" id="SEA11618.1"/>
    </source>
</evidence>